<accession>A0A6V8N3T3</accession>
<dbReference type="RefSeq" id="WP_183351138.1">
    <property type="nucleotide sequence ID" value="NZ_BLXY01000021.1"/>
</dbReference>
<keyword evidence="1" id="KW-0812">Transmembrane</keyword>
<protein>
    <submittedName>
        <fullName evidence="2">Uncharacterized protein</fullName>
    </submittedName>
</protein>
<evidence type="ECO:0000256" key="1">
    <source>
        <dbReference type="SAM" id="Phobius"/>
    </source>
</evidence>
<organism evidence="2 3">
    <name type="scientific">Geomonas paludis</name>
    <dbReference type="NCBI Taxonomy" id="2740185"/>
    <lineage>
        <taxon>Bacteria</taxon>
        <taxon>Pseudomonadati</taxon>
        <taxon>Thermodesulfobacteriota</taxon>
        <taxon>Desulfuromonadia</taxon>
        <taxon>Geobacterales</taxon>
        <taxon>Geobacteraceae</taxon>
        <taxon>Geomonas</taxon>
    </lineage>
</organism>
<keyword evidence="1" id="KW-0472">Membrane</keyword>
<gene>
    <name evidence="2" type="ORF">GMPD_42120</name>
</gene>
<comment type="caution">
    <text evidence="2">The sequence shown here is derived from an EMBL/GenBank/DDBJ whole genome shotgun (WGS) entry which is preliminary data.</text>
</comment>
<dbReference type="AlphaFoldDB" id="A0A6V8N3T3"/>
<reference evidence="3" key="1">
    <citation type="submission" date="2020-06" db="EMBL/GenBank/DDBJ databases">
        <title>Draft genomic sequecing of Geomonas sp. Red736.</title>
        <authorList>
            <person name="Itoh H."/>
            <person name="Xu Z.X."/>
            <person name="Ushijima N."/>
            <person name="Masuda Y."/>
            <person name="Shiratori Y."/>
            <person name="Senoo K."/>
        </authorList>
    </citation>
    <scope>NUCLEOTIDE SEQUENCE [LARGE SCALE GENOMIC DNA]</scope>
    <source>
        <strain evidence="3">Red736</strain>
    </source>
</reference>
<keyword evidence="1" id="KW-1133">Transmembrane helix</keyword>
<name>A0A6V8N3T3_9BACT</name>
<feature type="transmembrane region" description="Helical" evidence="1">
    <location>
        <begin position="106"/>
        <end position="126"/>
    </location>
</feature>
<evidence type="ECO:0000313" key="3">
    <source>
        <dbReference type="Proteomes" id="UP000568888"/>
    </source>
</evidence>
<feature type="transmembrane region" description="Helical" evidence="1">
    <location>
        <begin position="72"/>
        <end position="94"/>
    </location>
</feature>
<evidence type="ECO:0000313" key="2">
    <source>
        <dbReference type="EMBL" id="GFO66293.1"/>
    </source>
</evidence>
<dbReference type="EMBL" id="BLXY01000021">
    <property type="protein sequence ID" value="GFO66293.1"/>
    <property type="molecule type" value="Genomic_DNA"/>
</dbReference>
<proteinExistence type="predicted"/>
<sequence length="155" mass="17643">MNEMNQYLTSLLQQSPWLGVAVMMNNYFHDVATAMLAASAFCLYAVHRVEAALGTPEAALFFLKTHRLMVRFFRFAFWWIILGGVPRTIFYVSFEWNHFADKQQVPALMVKHVLMVVLVVWGVMAWRKLKAKVARLTDSLPAELRATLNGDGCGC</sequence>
<dbReference type="Proteomes" id="UP000568888">
    <property type="component" value="Unassembled WGS sequence"/>
</dbReference>